<dbReference type="InterPro" id="IPR020846">
    <property type="entry name" value="MFS_dom"/>
</dbReference>
<feature type="non-terminal residue" evidence="7">
    <location>
        <position position="1"/>
    </location>
</feature>
<reference evidence="7" key="1">
    <citation type="submission" date="2020-11" db="EMBL/GenBank/DDBJ databases">
        <authorList>
            <consortium name="DOE Joint Genome Institute"/>
            <person name="Ahrendt S."/>
            <person name="Riley R."/>
            <person name="Andreopoulos W."/>
            <person name="Labutti K."/>
            <person name="Pangilinan J."/>
            <person name="Ruiz-Duenas F.J."/>
            <person name="Barrasa J.M."/>
            <person name="Sanchez-Garcia M."/>
            <person name="Camarero S."/>
            <person name="Miyauchi S."/>
            <person name="Serrano A."/>
            <person name="Linde D."/>
            <person name="Babiker R."/>
            <person name="Drula E."/>
            <person name="Ayuso-Fernandez I."/>
            <person name="Pacheco R."/>
            <person name="Padilla G."/>
            <person name="Ferreira P."/>
            <person name="Barriuso J."/>
            <person name="Kellner H."/>
            <person name="Castanera R."/>
            <person name="Alfaro M."/>
            <person name="Ramirez L."/>
            <person name="Pisabarro A.G."/>
            <person name="Kuo A."/>
            <person name="Tritt A."/>
            <person name="Lipzen A."/>
            <person name="He G."/>
            <person name="Yan M."/>
            <person name="Ng V."/>
            <person name="Cullen D."/>
            <person name="Martin F."/>
            <person name="Rosso M.-N."/>
            <person name="Henrissat B."/>
            <person name="Hibbett D."/>
            <person name="Martinez A.T."/>
            <person name="Grigoriev I.V."/>
        </authorList>
    </citation>
    <scope>NUCLEOTIDE SEQUENCE</scope>
    <source>
        <strain evidence="7">CBS 247.69</strain>
    </source>
</reference>
<comment type="subcellular location">
    <subcellularLocation>
        <location evidence="1">Membrane</location>
        <topology evidence="1">Multi-pass membrane protein</topology>
    </subcellularLocation>
</comment>
<dbReference type="PANTHER" id="PTHR23501">
    <property type="entry name" value="MAJOR FACILITATOR SUPERFAMILY"/>
    <property type="match status" value="1"/>
</dbReference>
<evidence type="ECO:0000259" key="6">
    <source>
        <dbReference type="PROSITE" id="PS50850"/>
    </source>
</evidence>
<evidence type="ECO:0000256" key="3">
    <source>
        <dbReference type="ARBA" id="ARBA00022989"/>
    </source>
</evidence>
<proteinExistence type="predicted"/>
<keyword evidence="2 5" id="KW-0812">Transmembrane</keyword>
<evidence type="ECO:0000256" key="5">
    <source>
        <dbReference type="SAM" id="Phobius"/>
    </source>
</evidence>
<feature type="domain" description="Major facilitator superfamily (MFS) profile" evidence="6">
    <location>
        <begin position="1"/>
        <end position="127"/>
    </location>
</feature>
<accession>A0A9P6CB69</accession>
<feature type="transmembrane region" description="Helical" evidence="5">
    <location>
        <begin position="67"/>
        <end position="89"/>
    </location>
</feature>
<dbReference type="PANTHER" id="PTHR23501:SF189">
    <property type="entry name" value="DRUG TRANSPORTER, PUTATIVE (AFU_ORTHOLOGUE AFUA_4G03920)-RELATED"/>
    <property type="match status" value="1"/>
</dbReference>
<dbReference type="Proteomes" id="UP000807353">
    <property type="component" value="Unassembled WGS sequence"/>
</dbReference>
<name>A0A9P6CB69_9AGAR</name>
<protein>
    <recommendedName>
        <fullName evidence="6">Major facilitator superfamily (MFS) profile domain-containing protein</fullName>
    </recommendedName>
</protein>
<evidence type="ECO:0000256" key="1">
    <source>
        <dbReference type="ARBA" id="ARBA00004141"/>
    </source>
</evidence>
<comment type="caution">
    <text evidence="7">The sequence shown here is derived from an EMBL/GenBank/DDBJ whole genome shotgun (WGS) entry which is preliminary data.</text>
</comment>
<dbReference type="OrthoDB" id="6770063at2759"/>
<dbReference type="SUPFAM" id="SSF103473">
    <property type="entry name" value="MFS general substrate transporter"/>
    <property type="match status" value="1"/>
</dbReference>
<evidence type="ECO:0000313" key="7">
    <source>
        <dbReference type="EMBL" id="KAF9455770.1"/>
    </source>
</evidence>
<evidence type="ECO:0000256" key="4">
    <source>
        <dbReference type="ARBA" id="ARBA00023136"/>
    </source>
</evidence>
<sequence length="127" mass="12779">VIGVSAIASAALITPFLTMAALSSTITNHVAYKTGHVRPLFFFALAVLPVGMGLMSTLHETSSIGRIVGYSLICGFGFGCGTQISMVIAQVGLPPDELPTVTALVSSAPSLGGVLGVGIVGTSKSES</sequence>
<keyword evidence="8" id="KW-1185">Reference proteome</keyword>
<keyword evidence="4 5" id="KW-0472">Membrane</keyword>
<dbReference type="GO" id="GO:0005886">
    <property type="term" value="C:plasma membrane"/>
    <property type="evidence" value="ECO:0007669"/>
    <property type="project" value="TreeGrafter"/>
</dbReference>
<keyword evidence="3 5" id="KW-1133">Transmembrane helix</keyword>
<evidence type="ECO:0000313" key="8">
    <source>
        <dbReference type="Proteomes" id="UP000807353"/>
    </source>
</evidence>
<organism evidence="7 8">
    <name type="scientific">Collybia nuda</name>
    <dbReference type="NCBI Taxonomy" id="64659"/>
    <lineage>
        <taxon>Eukaryota</taxon>
        <taxon>Fungi</taxon>
        <taxon>Dikarya</taxon>
        <taxon>Basidiomycota</taxon>
        <taxon>Agaricomycotina</taxon>
        <taxon>Agaricomycetes</taxon>
        <taxon>Agaricomycetidae</taxon>
        <taxon>Agaricales</taxon>
        <taxon>Tricholomatineae</taxon>
        <taxon>Clitocybaceae</taxon>
        <taxon>Collybia</taxon>
    </lineage>
</organism>
<dbReference type="Gene3D" id="1.20.1250.20">
    <property type="entry name" value="MFS general substrate transporter like domains"/>
    <property type="match status" value="1"/>
</dbReference>
<gene>
    <name evidence="7" type="ORF">BDZ94DRAFT_1242020</name>
</gene>
<evidence type="ECO:0000256" key="2">
    <source>
        <dbReference type="ARBA" id="ARBA00022692"/>
    </source>
</evidence>
<dbReference type="AlphaFoldDB" id="A0A9P6CB69"/>
<dbReference type="EMBL" id="MU150528">
    <property type="protein sequence ID" value="KAF9455770.1"/>
    <property type="molecule type" value="Genomic_DNA"/>
</dbReference>
<feature type="transmembrane region" description="Helical" evidence="5">
    <location>
        <begin position="101"/>
        <end position="121"/>
    </location>
</feature>
<feature type="transmembrane region" description="Helical" evidence="5">
    <location>
        <begin position="36"/>
        <end position="55"/>
    </location>
</feature>
<dbReference type="GO" id="GO:0022857">
    <property type="term" value="F:transmembrane transporter activity"/>
    <property type="evidence" value="ECO:0007669"/>
    <property type="project" value="InterPro"/>
</dbReference>
<dbReference type="PROSITE" id="PS50850">
    <property type="entry name" value="MFS"/>
    <property type="match status" value="1"/>
</dbReference>
<dbReference type="InterPro" id="IPR036259">
    <property type="entry name" value="MFS_trans_sf"/>
</dbReference>